<dbReference type="EMBL" id="MHUT01000018">
    <property type="protein sequence ID" value="OHA80539.1"/>
    <property type="molecule type" value="Genomic_DNA"/>
</dbReference>
<name>A0A1G2S764_9BACT</name>
<comment type="similarity">
    <text evidence="1">Belongs to the ComF/GntX family.</text>
</comment>
<evidence type="ECO:0000313" key="4">
    <source>
        <dbReference type="Proteomes" id="UP000179118"/>
    </source>
</evidence>
<dbReference type="InterPro" id="IPR051910">
    <property type="entry name" value="ComF/GntX_DNA_util-trans"/>
</dbReference>
<sequence>MQTLLSIFTYLIDTVFPRECVGCGERSTILCENCMSRIPKAEQPAHSFITAIFDYRNPTIREVIWKFKYKNAQVLAKYFGEKLYEEILGELGDDLNVLGNEAFLLVPVPLHKKRLRERGYNQSELLAREIIKYDTAKIFQLASEVLTRTRATKPQAKSEKRAARFETLRGAFVTNSALVRGKHIILIDDVTTTGATLSEAHKTLLRAGALTVRAYAVAH</sequence>
<protein>
    <recommendedName>
        <fullName evidence="2">Phosphoribosyltransferase domain-containing protein</fullName>
    </recommendedName>
</protein>
<dbReference type="AlphaFoldDB" id="A0A1G2S764"/>
<dbReference type="Pfam" id="PF00156">
    <property type="entry name" value="Pribosyltran"/>
    <property type="match status" value="1"/>
</dbReference>
<dbReference type="SUPFAM" id="SSF53271">
    <property type="entry name" value="PRTase-like"/>
    <property type="match status" value="1"/>
</dbReference>
<evidence type="ECO:0000256" key="1">
    <source>
        <dbReference type="ARBA" id="ARBA00008007"/>
    </source>
</evidence>
<feature type="domain" description="Phosphoribosyltransferase" evidence="2">
    <location>
        <begin position="136"/>
        <end position="217"/>
    </location>
</feature>
<dbReference type="PANTHER" id="PTHR47505">
    <property type="entry name" value="DNA UTILIZATION PROTEIN YHGH"/>
    <property type="match status" value="1"/>
</dbReference>
<evidence type="ECO:0000259" key="2">
    <source>
        <dbReference type="Pfam" id="PF00156"/>
    </source>
</evidence>
<dbReference type="CDD" id="cd06223">
    <property type="entry name" value="PRTases_typeI"/>
    <property type="match status" value="1"/>
</dbReference>
<evidence type="ECO:0000313" key="3">
    <source>
        <dbReference type="EMBL" id="OHA80539.1"/>
    </source>
</evidence>
<dbReference type="Proteomes" id="UP000179118">
    <property type="component" value="Unassembled WGS sequence"/>
</dbReference>
<accession>A0A1G2S764</accession>
<gene>
    <name evidence="3" type="ORF">A3D51_00465</name>
</gene>
<dbReference type="InterPro" id="IPR029057">
    <property type="entry name" value="PRTase-like"/>
</dbReference>
<proteinExistence type="inferred from homology"/>
<reference evidence="3 4" key="1">
    <citation type="journal article" date="2016" name="Nat. Commun.">
        <title>Thousands of microbial genomes shed light on interconnected biogeochemical processes in an aquifer system.</title>
        <authorList>
            <person name="Anantharaman K."/>
            <person name="Brown C.T."/>
            <person name="Hug L.A."/>
            <person name="Sharon I."/>
            <person name="Castelle C.J."/>
            <person name="Probst A.J."/>
            <person name="Thomas B.C."/>
            <person name="Singh A."/>
            <person name="Wilkins M.J."/>
            <person name="Karaoz U."/>
            <person name="Brodie E.L."/>
            <person name="Williams K.H."/>
            <person name="Hubbard S.S."/>
            <person name="Banfield J.F."/>
        </authorList>
    </citation>
    <scope>NUCLEOTIDE SEQUENCE [LARGE SCALE GENOMIC DNA]</scope>
</reference>
<comment type="caution">
    <text evidence="3">The sequence shown here is derived from an EMBL/GenBank/DDBJ whole genome shotgun (WGS) entry which is preliminary data.</text>
</comment>
<organism evidence="3 4">
    <name type="scientific">Candidatus Yonathbacteria bacterium RIFCSPHIGHO2_02_FULL_44_14</name>
    <dbReference type="NCBI Taxonomy" id="1802724"/>
    <lineage>
        <taxon>Bacteria</taxon>
        <taxon>Candidatus Yonathiibacteriota</taxon>
    </lineage>
</organism>
<dbReference type="InterPro" id="IPR000836">
    <property type="entry name" value="PRTase_dom"/>
</dbReference>
<dbReference type="Gene3D" id="3.40.50.2020">
    <property type="match status" value="1"/>
</dbReference>
<dbReference type="PANTHER" id="PTHR47505:SF1">
    <property type="entry name" value="DNA UTILIZATION PROTEIN YHGH"/>
    <property type="match status" value="1"/>
</dbReference>